<dbReference type="Proteomes" id="UP001428341">
    <property type="component" value="Unassembled WGS sequence"/>
</dbReference>
<proteinExistence type="predicted"/>
<keyword evidence="1" id="KW-0472">Membrane</keyword>
<keyword evidence="1" id="KW-1133">Transmembrane helix</keyword>
<sequence length="74" mass="8256">MQQRHSGNFSDTIWRQFFQSPAKACALLGFILVLLLGTLVSTRLLDSIVSNPPLVISPRTALLDRKFQNVVITT</sequence>
<keyword evidence="3" id="KW-1185">Reference proteome</keyword>
<evidence type="ECO:0000313" key="3">
    <source>
        <dbReference type="Proteomes" id="UP001428341"/>
    </source>
</evidence>
<keyword evidence="1" id="KW-0812">Transmembrane</keyword>
<dbReference type="AlphaFoldDB" id="A0AAP0QCG7"/>
<evidence type="ECO:0000256" key="1">
    <source>
        <dbReference type="SAM" id="Phobius"/>
    </source>
</evidence>
<gene>
    <name evidence="2" type="ORF">WN944_024913</name>
</gene>
<protein>
    <submittedName>
        <fullName evidence="2">Uncharacterized protein</fullName>
    </submittedName>
</protein>
<dbReference type="EMBL" id="JBCGBO010000024">
    <property type="protein sequence ID" value="KAK9181774.1"/>
    <property type="molecule type" value="Genomic_DNA"/>
</dbReference>
<name>A0AAP0QCG7_9ROSI</name>
<comment type="caution">
    <text evidence="2">The sequence shown here is derived from an EMBL/GenBank/DDBJ whole genome shotgun (WGS) entry which is preliminary data.</text>
</comment>
<reference evidence="2 3" key="1">
    <citation type="submission" date="2024-05" db="EMBL/GenBank/DDBJ databases">
        <title>Haplotype-resolved chromosome-level genome assembly of Huyou (Citrus changshanensis).</title>
        <authorList>
            <person name="Miao C."/>
            <person name="Chen W."/>
            <person name="Wu Y."/>
            <person name="Wang L."/>
            <person name="Zhao S."/>
            <person name="Grierson D."/>
            <person name="Xu C."/>
            <person name="Chen K."/>
        </authorList>
    </citation>
    <scope>NUCLEOTIDE SEQUENCE [LARGE SCALE GENOMIC DNA]</scope>
    <source>
        <strain evidence="2">01-14</strain>
        <tissue evidence="2">Leaf</tissue>
    </source>
</reference>
<accession>A0AAP0QCG7</accession>
<organism evidence="2 3">
    <name type="scientific">Citrus x changshan-huyou</name>
    <dbReference type="NCBI Taxonomy" id="2935761"/>
    <lineage>
        <taxon>Eukaryota</taxon>
        <taxon>Viridiplantae</taxon>
        <taxon>Streptophyta</taxon>
        <taxon>Embryophyta</taxon>
        <taxon>Tracheophyta</taxon>
        <taxon>Spermatophyta</taxon>
        <taxon>Magnoliopsida</taxon>
        <taxon>eudicotyledons</taxon>
        <taxon>Gunneridae</taxon>
        <taxon>Pentapetalae</taxon>
        <taxon>rosids</taxon>
        <taxon>malvids</taxon>
        <taxon>Sapindales</taxon>
        <taxon>Rutaceae</taxon>
        <taxon>Aurantioideae</taxon>
        <taxon>Citrus</taxon>
    </lineage>
</organism>
<feature type="transmembrane region" description="Helical" evidence="1">
    <location>
        <begin position="24"/>
        <end position="45"/>
    </location>
</feature>
<evidence type="ECO:0000313" key="2">
    <source>
        <dbReference type="EMBL" id="KAK9181774.1"/>
    </source>
</evidence>